<evidence type="ECO:0000259" key="9">
    <source>
        <dbReference type="Pfam" id="PF06752"/>
    </source>
</evidence>
<dbReference type="PANTHER" id="PTHR14898">
    <property type="entry name" value="ENHANCER OF POLYCOMB"/>
    <property type="match status" value="1"/>
</dbReference>
<sequence>MSKLGLSFRARALDASKPLPIFRAEDLPDLQEYVSINRTVPQMPTGMEKEEETEHHLQRAISAQQVYGEKPEHMVIPVPEAQSNVAYYDGLYKGDFKRPKTFIHLQPLSLEVEHPDYDLDSEDETFVNKLRRKVDINLMQFEEMMDRLEKGCGQQLLTLPEAQLLLPGEDSLIREVFEYWLKKRRKSSADSLIPTIKQERRDGGSSSNNPYIAFRRRTEKMQTRKNRKNDEASYEKMLKLRRDLSRAITILEMIRRRERNKRELLHLTLDIVDKRNTAGDYDGAILGELLAQTPAAKPVYTGPVMLYNGSQYRHTELLNNRLHADLVGKRPLADGPRPKRKYEKRKYKTLSVGGGTSVGPRGSPRGLGTAPPSCPVRDANQYDFPSSEDEAPPTVSASASEGEEEEMDPDAVFVFRRASGCSYLAPRPLRGKDADSAGRWDFGGVFDGEEFPPGARRRTDSSVDVAIASPAVGAIVSASVEGSRLPVSPPRLAGPGQQAPYYLASLRHPHRIVGLARRRVGRGGRMLLDRLHTPLDKLLQQLDPDDLPGCGSPLGDDNGASSSHATSSSSPARWAPATTSLHPTSCDRLTPEDLMAAIRACRWRHFRPRSLASPCGGVPPGPLPGPPQGGTVLAVACPRTSAPRCTGFTLEHYHNHLVQLQRQQQEAMQTSGPVQGSSAQSSRTLDSESAQFAVSAVLGGAESVPPPPLAAVARAVVAAVGGVRGRSPKEVEAGVVLPPPTQVNGILQPRGMCKLPVPSGTAVGTMIELVGHRLSRPPMPASLSTSVTSVATIVTTAAHDQPVLCTAAVPTSGLTKSPHLNGIQAVPVVLAHAPARPGSAPLLLNARTLAESQTAASGRTLTPGTVVTLPSTPPPPPPQQQLKLSSHSLGVSGPVPKVAAPLPVDGLASR</sequence>
<feature type="region of interest" description="Disordered" evidence="8">
    <location>
        <begin position="328"/>
        <end position="408"/>
    </location>
</feature>
<evidence type="ECO:0000256" key="7">
    <source>
        <dbReference type="RuleBase" id="RU361124"/>
    </source>
</evidence>
<evidence type="ECO:0000256" key="1">
    <source>
        <dbReference type="ARBA" id="ARBA00004123"/>
    </source>
</evidence>
<feature type="compositionally biased region" description="Low complexity" evidence="8">
    <location>
        <begin position="860"/>
        <end position="870"/>
    </location>
</feature>
<dbReference type="Pfam" id="PF06752">
    <property type="entry name" value="E_Pc_C"/>
    <property type="match status" value="1"/>
</dbReference>
<accession>A0AAJ7WJW7</accession>
<dbReference type="GO" id="GO:0005634">
    <property type="term" value="C:nucleus"/>
    <property type="evidence" value="ECO:0007669"/>
    <property type="project" value="UniProtKB-SubCell"/>
</dbReference>
<feature type="compositionally biased region" description="Low complexity" evidence="8">
    <location>
        <begin position="880"/>
        <end position="889"/>
    </location>
</feature>
<dbReference type="InterPro" id="IPR009607">
    <property type="entry name" value="Enhancer_polycomb_C"/>
</dbReference>
<feature type="compositionally biased region" description="Low complexity" evidence="8">
    <location>
        <begin position="560"/>
        <end position="572"/>
    </location>
</feature>
<evidence type="ECO:0000256" key="5">
    <source>
        <dbReference type="ARBA" id="ARBA00023163"/>
    </source>
</evidence>
<feature type="region of interest" description="Disordered" evidence="8">
    <location>
        <begin position="540"/>
        <end position="587"/>
    </location>
</feature>
<feature type="domain" description="Enhancer of polycomb-like N-terminal" evidence="10">
    <location>
        <begin position="9"/>
        <end position="150"/>
    </location>
</feature>
<proteinExistence type="inferred from homology"/>
<dbReference type="GO" id="GO:0006325">
    <property type="term" value="P:chromatin organization"/>
    <property type="evidence" value="ECO:0007669"/>
    <property type="project" value="UniProtKB-KW"/>
</dbReference>
<comment type="similarity">
    <text evidence="2 7">Belongs to the enhancer of polycomb family.</text>
</comment>
<evidence type="ECO:0000313" key="11">
    <source>
        <dbReference type="Proteomes" id="UP001318040"/>
    </source>
</evidence>
<feature type="region of interest" description="Disordered" evidence="8">
    <location>
        <begin position="192"/>
        <end position="212"/>
    </location>
</feature>
<gene>
    <name evidence="12" type="primary">LOC116937223</name>
</gene>
<feature type="domain" description="Enhancer of polycomb C-terminal" evidence="9">
    <location>
        <begin position="647"/>
        <end position="698"/>
    </location>
</feature>
<evidence type="ECO:0000256" key="6">
    <source>
        <dbReference type="ARBA" id="ARBA00023242"/>
    </source>
</evidence>
<feature type="compositionally biased region" description="Basic residues" evidence="8">
    <location>
        <begin position="338"/>
        <end position="348"/>
    </location>
</feature>
<feature type="region of interest" description="Disordered" evidence="8">
    <location>
        <begin position="854"/>
        <end position="910"/>
    </location>
</feature>
<dbReference type="InterPro" id="IPR019542">
    <property type="entry name" value="Enhancer_polycomb-like_N"/>
</dbReference>
<evidence type="ECO:0000313" key="12">
    <source>
        <dbReference type="RefSeq" id="XP_032800197.1"/>
    </source>
</evidence>
<dbReference type="KEGG" id="pmrn:116937223"/>
<protein>
    <recommendedName>
        <fullName evidence="7">Enhancer of polycomb homolog</fullName>
    </recommendedName>
</protein>
<keyword evidence="4 7" id="KW-0805">Transcription regulation</keyword>
<keyword evidence="6 7" id="KW-0539">Nucleus</keyword>
<keyword evidence="3" id="KW-0156">Chromatin regulator</keyword>
<dbReference type="AlphaFoldDB" id="A0AAJ7WJW7"/>
<dbReference type="Proteomes" id="UP001318040">
    <property type="component" value="Chromosome 4"/>
</dbReference>
<evidence type="ECO:0000256" key="2">
    <source>
        <dbReference type="ARBA" id="ARBA00008035"/>
    </source>
</evidence>
<reference evidence="12" key="1">
    <citation type="submission" date="2025-08" db="UniProtKB">
        <authorList>
            <consortium name="RefSeq"/>
        </authorList>
    </citation>
    <scope>IDENTIFICATION</scope>
    <source>
        <tissue evidence="12">Sperm</tissue>
    </source>
</reference>
<dbReference type="GO" id="GO:0035267">
    <property type="term" value="C:NuA4 histone acetyltransferase complex"/>
    <property type="evidence" value="ECO:0007669"/>
    <property type="project" value="InterPro"/>
</dbReference>
<organism evidence="11 12">
    <name type="scientific">Petromyzon marinus</name>
    <name type="common">Sea lamprey</name>
    <dbReference type="NCBI Taxonomy" id="7757"/>
    <lineage>
        <taxon>Eukaryota</taxon>
        <taxon>Metazoa</taxon>
        <taxon>Chordata</taxon>
        <taxon>Craniata</taxon>
        <taxon>Vertebrata</taxon>
        <taxon>Cyclostomata</taxon>
        <taxon>Hyperoartia</taxon>
        <taxon>Petromyzontiformes</taxon>
        <taxon>Petromyzontidae</taxon>
        <taxon>Petromyzon</taxon>
    </lineage>
</organism>
<keyword evidence="5 7" id="KW-0804">Transcription</keyword>
<evidence type="ECO:0000256" key="8">
    <source>
        <dbReference type="SAM" id="MobiDB-lite"/>
    </source>
</evidence>
<dbReference type="GO" id="GO:0006357">
    <property type="term" value="P:regulation of transcription by RNA polymerase II"/>
    <property type="evidence" value="ECO:0007669"/>
    <property type="project" value="InterPro"/>
</dbReference>
<keyword evidence="11" id="KW-1185">Reference proteome</keyword>
<evidence type="ECO:0000259" key="10">
    <source>
        <dbReference type="Pfam" id="PF10513"/>
    </source>
</evidence>
<dbReference type="Pfam" id="PF10513">
    <property type="entry name" value="EPL1"/>
    <property type="match status" value="1"/>
</dbReference>
<feature type="region of interest" description="Disordered" evidence="8">
    <location>
        <begin position="662"/>
        <end position="685"/>
    </location>
</feature>
<dbReference type="InterPro" id="IPR024943">
    <property type="entry name" value="Enhancer_polycomb"/>
</dbReference>
<name>A0AAJ7WJW7_PETMA</name>
<evidence type="ECO:0000256" key="3">
    <source>
        <dbReference type="ARBA" id="ARBA00022853"/>
    </source>
</evidence>
<dbReference type="RefSeq" id="XP_032800197.1">
    <property type="nucleotide sequence ID" value="XM_032944306.1"/>
</dbReference>
<evidence type="ECO:0000256" key="4">
    <source>
        <dbReference type="ARBA" id="ARBA00023015"/>
    </source>
</evidence>
<comment type="subcellular location">
    <subcellularLocation>
        <location evidence="1 7">Nucleus</location>
    </subcellularLocation>
</comment>